<gene>
    <name evidence="1" type="ORF">HB759_03685</name>
</gene>
<sequence>MRVLPEVVRRMTPREFYIVATEEQEVRLDQLEMQALQAFMNEKAARTEKLKLKDIYERPTQDQLTTPQKSKEELYAEQMRQQQENDALLARLRVQEK</sequence>
<dbReference type="AlphaFoldDB" id="A0A7X0TKU8"/>
<organism evidence="1 2">
    <name type="scientific">Listeria booriae</name>
    <dbReference type="NCBI Taxonomy" id="1552123"/>
    <lineage>
        <taxon>Bacteria</taxon>
        <taxon>Bacillati</taxon>
        <taxon>Bacillota</taxon>
        <taxon>Bacilli</taxon>
        <taxon>Bacillales</taxon>
        <taxon>Listeriaceae</taxon>
        <taxon>Listeria</taxon>
    </lineage>
</organism>
<comment type="caution">
    <text evidence="1">The sequence shown here is derived from an EMBL/GenBank/DDBJ whole genome shotgun (WGS) entry which is preliminary data.</text>
</comment>
<protein>
    <submittedName>
        <fullName evidence="1">Uncharacterized protein</fullName>
    </submittedName>
</protein>
<dbReference type="EMBL" id="JAAROL010000001">
    <property type="protein sequence ID" value="MBC1331046.1"/>
    <property type="molecule type" value="Genomic_DNA"/>
</dbReference>
<dbReference type="Proteomes" id="UP000532866">
    <property type="component" value="Unassembled WGS sequence"/>
</dbReference>
<name>A0A7X0TKU8_9LIST</name>
<evidence type="ECO:0000313" key="2">
    <source>
        <dbReference type="Proteomes" id="UP000532866"/>
    </source>
</evidence>
<proteinExistence type="predicted"/>
<evidence type="ECO:0000313" key="1">
    <source>
        <dbReference type="EMBL" id="MBC1331046.1"/>
    </source>
</evidence>
<accession>A0A7X0TKU8</accession>
<reference evidence="1 2" key="1">
    <citation type="submission" date="2020-03" db="EMBL/GenBank/DDBJ databases">
        <title>Soil Listeria distribution.</title>
        <authorList>
            <person name="Liao J."/>
            <person name="Wiedmann M."/>
        </authorList>
    </citation>
    <scope>NUCLEOTIDE SEQUENCE [LARGE SCALE GENOMIC DNA]</scope>
    <source>
        <strain evidence="1 2">FSL L7-1833</strain>
    </source>
</reference>